<dbReference type="PANTHER" id="PTHR12526">
    <property type="entry name" value="GLYCOSYLTRANSFERASE"/>
    <property type="match status" value="1"/>
</dbReference>
<evidence type="ECO:0000259" key="2">
    <source>
        <dbReference type="Pfam" id="PF13579"/>
    </source>
</evidence>
<dbReference type="EMBL" id="FMJD01000007">
    <property type="protein sequence ID" value="SCM76178.1"/>
    <property type="molecule type" value="Genomic_DNA"/>
</dbReference>
<dbReference type="Pfam" id="PF00534">
    <property type="entry name" value="Glycos_transf_1"/>
    <property type="match status" value="1"/>
</dbReference>
<gene>
    <name evidence="3" type="ORF">KL86PLE_30625</name>
</gene>
<organism evidence="3">
    <name type="scientific">uncultured Pleomorphomonas sp</name>
    <dbReference type="NCBI Taxonomy" id="442121"/>
    <lineage>
        <taxon>Bacteria</taxon>
        <taxon>Pseudomonadati</taxon>
        <taxon>Pseudomonadota</taxon>
        <taxon>Alphaproteobacteria</taxon>
        <taxon>Hyphomicrobiales</taxon>
        <taxon>Pleomorphomonadaceae</taxon>
        <taxon>Pleomorphomonas</taxon>
        <taxon>environmental samples</taxon>
    </lineage>
</organism>
<sequence length="409" mass="45102">MEMSQATTIGEGVAGEDRRPLILHLSSDYLDPIRPPPITDAVVRLVDRLTDHPQIVVSLQRVVDPRRIAWRDFGDFEGRRLIVYRYFAPPFGIGMAACQLVVARRIGRFLAAERLRPDIVHSHRFTFEGIAGWLLARRFQAALFCSMRGEVERKVFRSKPTYRPLFRRIARDAARIFNVSAWYRRGFERHTGVDRQKTDFLPNIVFNPTPSIVPVTPRPVIVSPMSLRAIDKKGLPELIAAFAGAGDRLAGVSLEVIGEGPEEAVARVRSLIAAHGLEGRVLLRDFMPHAALLDHLRGALAMALPSHQETFGMVYPEALFAGTPILHTLGSGIDGYLDGLDVGVGVRPGNVSDIAAGLVRLVEDNAAYRARIAAAAGLLYDRLAPERTIARYRAAVAEAVSRNGVASDR</sequence>
<evidence type="ECO:0000259" key="1">
    <source>
        <dbReference type="Pfam" id="PF00534"/>
    </source>
</evidence>
<dbReference type="InterPro" id="IPR001296">
    <property type="entry name" value="Glyco_trans_1"/>
</dbReference>
<reference evidence="3" key="1">
    <citation type="submission" date="2016-08" db="EMBL/GenBank/DDBJ databases">
        <authorList>
            <person name="Seilhamer J.J."/>
        </authorList>
    </citation>
    <scope>NUCLEOTIDE SEQUENCE</scope>
    <source>
        <strain evidence="3">86</strain>
    </source>
</reference>
<feature type="domain" description="Glycosyl transferase family 1" evidence="1">
    <location>
        <begin position="226"/>
        <end position="375"/>
    </location>
</feature>
<dbReference type="AlphaFoldDB" id="A0A212LFC2"/>
<dbReference type="GO" id="GO:0016757">
    <property type="term" value="F:glycosyltransferase activity"/>
    <property type="evidence" value="ECO:0007669"/>
    <property type="project" value="InterPro"/>
</dbReference>
<dbReference type="InterPro" id="IPR028098">
    <property type="entry name" value="Glyco_trans_4-like_N"/>
</dbReference>
<keyword evidence="3" id="KW-0808">Transferase</keyword>
<evidence type="ECO:0000313" key="3">
    <source>
        <dbReference type="EMBL" id="SCM76178.1"/>
    </source>
</evidence>
<accession>A0A212LFC2</accession>
<dbReference type="Gene3D" id="3.40.50.2000">
    <property type="entry name" value="Glycogen Phosphorylase B"/>
    <property type="match status" value="2"/>
</dbReference>
<feature type="domain" description="Glycosyltransferase subfamily 4-like N-terminal" evidence="2">
    <location>
        <begin position="76"/>
        <end position="203"/>
    </location>
</feature>
<protein>
    <submittedName>
        <fullName evidence="3">Glycosyl transferase, group 1</fullName>
    </submittedName>
</protein>
<proteinExistence type="predicted"/>
<dbReference type="Pfam" id="PF13579">
    <property type="entry name" value="Glyco_trans_4_4"/>
    <property type="match status" value="1"/>
</dbReference>
<dbReference type="SUPFAM" id="SSF53756">
    <property type="entry name" value="UDP-Glycosyltransferase/glycogen phosphorylase"/>
    <property type="match status" value="1"/>
</dbReference>
<name>A0A212LFC2_9HYPH</name>